<evidence type="ECO:0000313" key="9">
    <source>
        <dbReference type="EMBL" id="SLM35586.1"/>
    </source>
</evidence>
<dbReference type="GO" id="GO:0016787">
    <property type="term" value="F:hydrolase activity"/>
    <property type="evidence" value="ECO:0007669"/>
    <property type="project" value="UniProtKB-KW"/>
</dbReference>
<feature type="domain" description="3-beta hydroxysteroid dehydrogenase/isomerase" evidence="8">
    <location>
        <begin position="5"/>
        <end position="109"/>
    </location>
</feature>
<dbReference type="InterPro" id="IPR036291">
    <property type="entry name" value="NAD(P)-bd_dom_sf"/>
</dbReference>
<dbReference type="InterPro" id="IPR013525">
    <property type="entry name" value="ABC2_TM"/>
</dbReference>
<evidence type="ECO:0000259" key="8">
    <source>
        <dbReference type="Pfam" id="PF01073"/>
    </source>
</evidence>
<dbReference type="GO" id="GO:0016020">
    <property type="term" value="C:membrane"/>
    <property type="evidence" value="ECO:0007669"/>
    <property type="project" value="UniProtKB-SubCell"/>
</dbReference>
<keyword evidence="4 6" id="KW-1133">Transmembrane helix</keyword>
<evidence type="ECO:0000256" key="5">
    <source>
        <dbReference type="ARBA" id="ARBA00023136"/>
    </source>
</evidence>
<feature type="transmembrane region" description="Helical" evidence="6">
    <location>
        <begin position="339"/>
        <end position="363"/>
    </location>
</feature>
<dbReference type="Proteomes" id="UP000192927">
    <property type="component" value="Unassembled WGS sequence"/>
</dbReference>
<dbReference type="Pfam" id="PF01073">
    <property type="entry name" value="3Beta_HSD"/>
    <property type="match status" value="1"/>
</dbReference>
<dbReference type="GO" id="GO:0016616">
    <property type="term" value="F:oxidoreductase activity, acting on the CH-OH group of donors, NAD or NADP as acceptor"/>
    <property type="evidence" value="ECO:0007669"/>
    <property type="project" value="InterPro"/>
</dbReference>
<feature type="transmembrane region" description="Helical" evidence="6">
    <location>
        <begin position="226"/>
        <end position="247"/>
    </location>
</feature>
<dbReference type="Pfam" id="PF01061">
    <property type="entry name" value="ABC2_membrane"/>
    <property type="match status" value="1"/>
</dbReference>
<dbReference type="PANTHER" id="PTHR48041:SF119">
    <property type="entry name" value="ROA1P"/>
    <property type="match status" value="1"/>
</dbReference>
<dbReference type="EMBL" id="FWEW01000736">
    <property type="protein sequence ID" value="SLM35586.1"/>
    <property type="molecule type" value="Genomic_DNA"/>
</dbReference>
<name>A0A1W5CXL8_9LECA</name>
<evidence type="ECO:0000256" key="4">
    <source>
        <dbReference type="ARBA" id="ARBA00022989"/>
    </source>
</evidence>
<feature type="domain" description="ABC-2 type transporter transmembrane" evidence="7">
    <location>
        <begin position="208"/>
        <end position="418"/>
    </location>
</feature>
<feature type="transmembrane region" description="Helical" evidence="6">
    <location>
        <begin position="315"/>
        <end position="332"/>
    </location>
</feature>
<dbReference type="InterPro" id="IPR050352">
    <property type="entry name" value="ABCG_transporters"/>
</dbReference>
<dbReference type="Gene3D" id="3.40.50.720">
    <property type="entry name" value="NAD(P)-binding Rossmann-like Domain"/>
    <property type="match status" value="1"/>
</dbReference>
<feature type="transmembrane region" description="Helical" evidence="6">
    <location>
        <begin position="467"/>
        <end position="486"/>
    </location>
</feature>
<sequence length="586" mass="64920">MVLSANCQELGTLCLRPPAIYGERDSQLILGVLAILRDKKTNIQLGDNSNLYDSIYVGNAASAHVTAAKAFLRNDASNLKVEGVAFFITDDASLPFWDFQRKVWAAAGDKTSLAKVYIIPAWAGMAVAAMVEYLFWAFTLGQKLPPKTLRLPELETISRTRVQRLKNAWQASSLLQEPEDIHDGKETVAEVTHENKSQRLESSFAREVMIQTARALKTTIRDPMGIVGSLAEAATLGIIAGWIFLKLDGTLSGIRSREGALYTAAALQGYSILLYETYRLTLNITLFDRERSEGVVGVFSFLISRRLARLLLEDVTVPLVFSTIFYFLVGFRPLASQSFVFYAVVLLCQYVSVTLAAVCVAAFRDFARASLAANLSFTLQSICSGFFIQLNRIPSYVQWIKYIAYVWYANGALIYNEFLAYTSNLEGQIYDCQEPGGVDNPDCKPYTGSYIVESLGFPFNSLWKPTLTLVAFALVFFFGSALLLKFQAAQLSISRVRPNEKDHSAKMQNVFRPHPDVRPISVTLDSYSLAIQKRSLTGRKSIKVSVLKPINTTFEPGLLNVIMGPSGSGKTSLHPPTTLPVLRLIL</sequence>
<dbReference type="AlphaFoldDB" id="A0A1W5CXL8"/>
<feature type="transmembrane region" description="Helical" evidence="6">
    <location>
        <begin position="259"/>
        <end position="278"/>
    </location>
</feature>
<keyword evidence="9" id="KW-0378">Hydrolase</keyword>
<feature type="transmembrane region" description="Helical" evidence="6">
    <location>
        <begin position="116"/>
        <end position="138"/>
    </location>
</feature>
<evidence type="ECO:0000256" key="6">
    <source>
        <dbReference type="SAM" id="Phobius"/>
    </source>
</evidence>
<organism evidence="9 10">
    <name type="scientific">Lasallia pustulata</name>
    <dbReference type="NCBI Taxonomy" id="136370"/>
    <lineage>
        <taxon>Eukaryota</taxon>
        <taxon>Fungi</taxon>
        <taxon>Dikarya</taxon>
        <taxon>Ascomycota</taxon>
        <taxon>Pezizomycotina</taxon>
        <taxon>Lecanoromycetes</taxon>
        <taxon>OSLEUM clade</taxon>
        <taxon>Umbilicariomycetidae</taxon>
        <taxon>Umbilicariales</taxon>
        <taxon>Umbilicariaceae</taxon>
        <taxon>Lasallia</taxon>
    </lineage>
</organism>
<evidence type="ECO:0000256" key="3">
    <source>
        <dbReference type="ARBA" id="ARBA00022692"/>
    </source>
</evidence>
<evidence type="ECO:0000259" key="7">
    <source>
        <dbReference type="Pfam" id="PF01061"/>
    </source>
</evidence>
<evidence type="ECO:0000256" key="2">
    <source>
        <dbReference type="ARBA" id="ARBA00022448"/>
    </source>
</evidence>
<dbReference type="GO" id="GO:0140359">
    <property type="term" value="F:ABC-type transporter activity"/>
    <property type="evidence" value="ECO:0007669"/>
    <property type="project" value="InterPro"/>
</dbReference>
<dbReference type="GO" id="GO:0006694">
    <property type="term" value="P:steroid biosynthetic process"/>
    <property type="evidence" value="ECO:0007669"/>
    <property type="project" value="InterPro"/>
</dbReference>
<proteinExistence type="predicted"/>
<comment type="subcellular location">
    <subcellularLocation>
        <location evidence="1">Membrane</location>
        <topology evidence="1">Multi-pass membrane protein</topology>
    </subcellularLocation>
</comment>
<keyword evidence="2" id="KW-0813">Transport</keyword>
<keyword evidence="5 6" id="KW-0472">Membrane</keyword>
<evidence type="ECO:0000313" key="10">
    <source>
        <dbReference type="Proteomes" id="UP000192927"/>
    </source>
</evidence>
<protein>
    <submittedName>
        <fullName evidence="9">p-loop containing nucleoside triphosphate hydrolase</fullName>
    </submittedName>
</protein>
<evidence type="ECO:0000256" key="1">
    <source>
        <dbReference type="ARBA" id="ARBA00004141"/>
    </source>
</evidence>
<dbReference type="InterPro" id="IPR027417">
    <property type="entry name" value="P-loop_NTPase"/>
</dbReference>
<dbReference type="SUPFAM" id="SSF52540">
    <property type="entry name" value="P-loop containing nucleoside triphosphate hydrolases"/>
    <property type="match status" value="1"/>
</dbReference>
<keyword evidence="3 6" id="KW-0812">Transmembrane</keyword>
<feature type="transmembrane region" description="Helical" evidence="6">
    <location>
        <begin position="402"/>
        <end position="421"/>
    </location>
</feature>
<reference evidence="10" key="1">
    <citation type="submission" date="2017-03" db="EMBL/GenBank/DDBJ databases">
        <authorList>
            <person name="Sharma R."/>
            <person name="Thines M."/>
        </authorList>
    </citation>
    <scope>NUCLEOTIDE SEQUENCE [LARGE SCALE GENOMIC DNA]</scope>
</reference>
<dbReference type="SUPFAM" id="SSF51735">
    <property type="entry name" value="NAD(P)-binding Rossmann-fold domains"/>
    <property type="match status" value="1"/>
</dbReference>
<keyword evidence="10" id="KW-1185">Reference proteome</keyword>
<dbReference type="PANTHER" id="PTHR48041">
    <property type="entry name" value="ABC TRANSPORTER G FAMILY MEMBER 28"/>
    <property type="match status" value="1"/>
</dbReference>
<dbReference type="InterPro" id="IPR002225">
    <property type="entry name" value="3Beta_OHSteriod_DH/Estase"/>
</dbReference>
<accession>A0A1W5CXL8</accession>